<feature type="transmembrane region" description="Helical" evidence="6">
    <location>
        <begin position="52"/>
        <end position="71"/>
    </location>
</feature>
<keyword evidence="6" id="KW-0472">Membrane</keyword>
<keyword evidence="6" id="KW-0812">Transmembrane</keyword>
<dbReference type="Proteomes" id="UP000199800">
    <property type="component" value="Unassembled WGS sequence"/>
</dbReference>
<dbReference type="GO" id="GO:0015297">
    <property type="term" value="F:antiporter activity"/>
    <property type="evidence" value="ECO:0007669"/>
    <property type="project" value="InterPro"/>
</dbReference>
<keyword evidence="8" id="KW-1185">Reference proteome</keyword>
<comment type="function">
    <text evidence="1">Multidrug efflux pump.</text>
</comment>
<reference evidence="7 8" key="1">
    <citation type="submission" date="2016-10" db="EMBL/GenBank/DDBJ databases">
        <authorList>
            <person name="de Groot N.N."/>
        </authorList>
    </citation>
    <scope>NUCLEOTIDE SEQUENCE [LARGE SCALE GENOMIC DNA]</scope>
    <source>
        <strain evidence="7 8">DSM 1801</strain>
    </source>
</reference>
<feature type="transmembrane region" description="Helical" evidence="6">
    <location>
        <begin position="413"/>
        <end position="436"/>
    </location>
</feature>
<keyword evidence="6" id="KW-1133">Transmembrane helix</keyword>
<feature type="transmembrane region" description="Helical" evidence="6">
    <location>
        <begin position="316"/>
        <end position="338"/>
    </location>
</feature>
<dbReference type="GO" id="GO:0042910">
    <property type="term" value="F:xenobiotic transmembrane transporter activity"/>
    <property type="evidence" value="ECO:0007669"/>
    <property type="project" value="InterPro"/>
</dbReference>
<comment type="similarity">
    <text evidence="2">Belongs to the multi antimicrobial extrusion (MATE) (TC 2.A.66.1) family.</text>
</comment>
<keyword evidence="4" id="KW-0813">Transport</keyword>
<dbReference type="STRING" id="29364.SAMN04487772_10376"/>
<evidence type="ECO:0000256" key="2">
    <source>
        <dbReference type="ARBA" id="ARBA00010199"/>
    </source>
</evidence>
<feature type="transmembrane region" description="Helical" evidence="6">
    <location>
        <begin position="188"/>
        <end position="212"/>
    </location>
</feature>
<feature type="transmembrane region" description="Helical" evidence="6">
    <location>
        <begin position="130"/>
        <end position="147"/>
    </location>
</feature>
<organism evidence="7 8">
    <name type="scientific">[Clostridium] polysaccharolyticum</name>
    <dbReference type="NCBI Taxonomy" id="29364"/>
    <lineage>
        <taxon>Bacteria</taxon>
        <taxon>Bacillati</taxon>
        <taxon>Bacillota</taxon>
        <taxon>Clostridia</taxon>
        <taxon>Lachnospirales</taxon>
        <taxon>Lachnospiraceae</taxon>
    </lineage>
</organism>
<dbReference type="OrthoDB" id="9780160at2"/>
<feature type="transmembrane region" description="Helical" evidence="6">
    <location>
        <begin position="91"/>
        <end position="110"/>
    </location>
</feature>
<sequence length="442" mass="49273">MSEKSRKGVLKLVGLSLGVTASQLALILIGMSDSVMMGRVSSRGLAAGTLVSSFYNLGLLFCMGMIIPIAVQIGNSRFRDSEDKRKAITVAYYRISLVTSLLTILFLFIAVKINLCVGKDPEMLRIAERYAIGIMPGIVPWVMFYLIRNILLCYQRVKLTTILAFVSVALNIFFNRIFIYGFGAFRGFGIEGCALATSLTNWIIFLTAFCVLRSDSSIIPEWRQLVKADRQYIGPTVKLGIPTGLVFFSEYLIFSFGNSLLSSMSTTAVVAFGIAVSWLNLMYMFPVALSQVITEPISRYFAMGDMDKVRELSKTALATLFLYNAACIGVILLCKKWMIHFIVADNMTPLLYKISENYMYLIAIVIFLYNFIVVFSGILRGFGDVKTPLVMMFVMYWGVGIGGTILFTHFTGVYGVLLGMCLGFILTCVGIFSTYMKKMRRT</sequence>
<feature type="transmembrane region" description="Helical" evidence="6">
    <location>
        <begin position="12"/>
        <end position="32"/>
    </location>
</feature>
<evidence type="ECO:0000313" key="8">
    <source>
        <dbReference type="Proteomes" id="UP000199800"/>
    </source>
</evidence>
<feature type="transmembrane region" description="Helical" evidence="6">
    <location>
        <begin position="159"/>
        <end position="182"/>
    </location>
</feature>
<evidence type="ECO:0000256" key="1">
    <source>
        <dbReference type="ARBA" id="ARBA00003408"/>
    </source>
</evidence>
<dbReference type="PANTHER" id="PTHR43298:SF2">
    <property type="entry name" value="FMN_FAD EXPORTER YEEO-RELATED"/>
    <property type="match status" value="1"/>
</dbReference>
<evidence type="ECO:0000256" key="6">
    <source>
        <dbReference type="SAM" id="Phobius"/>
    </source>
</evidence>
<feature type="transmembrane region" description="Helical" evidence="6">
    <location>
        <begin position="389"/>
        <end position="407"/>
    </location>
</feature>
<accession>A0A1H9Z9J5</accession>
<evidence type="ECO:0000256" key="5">
    <source>
        <dbReference type="ARBA" id="ARBA00031636"/>
    </source>
</evidence>
<feature type="transmembrane region" description="Helical" evidence="6">
    <location>
        <begin position="260"/>
        <end position="281"/>
    </location>
</feature>
<gene>
    <name evidence="7" type="ORF">SAMN04487772_10376</name>
</gene>
<evidence type="ECO:0000256" key="3">
    <source>
        <dbReference type="ARBA" id="ARBA00020268"/>
    </source>
</evidence>
<proteinExistence type="inferred from homology"/>
<evidence type="ECO:0000313" key="7">
    <source>
        <dbReference type="EMBL" id="SES78221.1"/>
    </source>
</evidence>
<dbReference type="NCBIfam" id="TIGR00797">
    <property type="entry name" value="matE"/>
    <property type="match status" value="1"/>
</dbReference>
<feature type="transmembrane region" description="Helical" evidence="6">
    <location>
        <begin position="358"/>
        <end position="382"/>
    </location>
</feature>
<dbReference type="InterPro" id="IPR050222">
    <property type="entry name" value="MATE_MdtK"/>
</dbReference>
<dbReference type="RefSeq" id="WP_092476157.1">
    <property type="nucleotide sequence ID" value="NZ_FOHN01000003.1"/>
</dbReference>
<dbReference type="InterPro" id="IPR002528">
    <property type="entry name" value="MATE_fam"/>
</dbReference>
<name>A0A1H9Z9J5_9FIRM</name>
<protein>
    <recommendedName>
        <fullName evidence="3">Probable multidrug resistance protein NorM</fullName>
    </recommendedName>
    <alternativeName>
        <fullName evidence="5">Multidrug-efflux transporter</fullName>
    </alternativeName>
</protein>
<dbReference type="GO" id="GO:0005886">
    <property type="term" value="C:plasma membrane"/>
    <property type="evidence" value="ECO:0007669"/>
    <property type="project" value="TreeGrafter"/>
</dbReference>
<feature type="transmembrane region" description="Helical" evidence="6">
    <location>
        <begin position="232"/>
        <end position="254"/>
    </location>
</feature>
<dbReference type="Pfam" id="PF01554">
    <property type="entry name" value="MatE"/>
    <property type="match status" value="2"/>
</dbReference>
<dbReference type="PANTHER" id="PTHR43298">
    <property type="entry name" value="MULTIDRUG RESISTANCE PROTEIN NORM-RELATED"/>
    <property type="match status" value="1"/>
</dbReference>
<evidence type="ECO:0000256" key="4">
    <source>
        <dbReference type="ARBA" id="ARBA00022448"/>
    </source>
</evidence>
<dbReference type="EMBL" id="FOHN01000003">
    <property type="protein sequence ID" value="SES78221.1"/>
    <property type="molecule type" value="Genomic_DNA"/>
</dbReference>
<dbReference type="AlphaFoldDB" id="A0A1H9Z9J5"/>